<evidence type="ECO:0000313" key="3">
    <source>
        <dbReference type="EMBL" id="CAF9915674.1"/>
    </source>
</evidence>
<feature type="compositionally biased region" description="Acidic residues" evidence="1">
    <location>
        <begin position="194"/>
        <end position="204"/>
    </location>
</feature>
<feature type="region of interest" description="Disordered" evidence="1">
    <location>
        <begin position="194"/>
        <end position="215"/>
    </location>
</feature>
<dbReference type="Gene3D" id="1.20.1410.10">
    <property type="entry name" value="I/LWEQ domain"/>
    <property type="match status" value="1"/>
</dbReference>
<dbReference type="PANTHER" id="PTHR15492">
    <property type="entry name" value="CYCLIN D1-BINDING PROTEIN 1"/>
    <property type="match status" value="1"/>
</dbReference>
<name>A0A8H3F274_9LECA</name>
<dbReference type="AlphaFoldDB" id="A0A8H3F274"/>
<dbReference type="GO" id="GO:0005634">
    <property type="term" value="C:nucleus"/>
    <property type="evidence" value="ECO:0007669"/>
    <property type="project" value="TreeGrafter"/>
</dbReference>
<dbReference type="Gene3D" id="1.20.1420.10">
    <property type="entry name" value="Talin, central domain"/>
    <property type="match status" value="1"/>
</dbReference>
<evidence type="ECO:0000259" key="2">
    <source>
        <dbReference type="Pfam" id="PF13324"/>
    </source>
</evidence>
<keyword evidence="4" id="KW-1185">Reference proteome</keyword>
<reference evidence="3" key="1">
    <citation type="submission" date="2021-03" db="EMBL/GenBank/DDBJ databases">
        <authorList>
            <person name="Tagirdzhanova G."/>
        </authorList>
    </citation>
    <scope>NUCLEOTIDE SEQUENCE</scope>
</reference>
<dbReference type="PANTHER" id="PTHR15492:SF1">
    <property type="entry name" value="CYCLIN-D1-BINDING PROTEIN 1"/>
    <property type="match status" value="1"/>
</dbReference>
<feature type="compositionally biased region" description="Low complexity" evidence="1">
    <location>
        <begin position="205"/>
        <end position="215"/>
    </location>
</feature>
<gene>
    <name evidence="3" type="ORF">ALECFALPRED_010299</name>
</gene>
<protein>
    <recommendedName>
        <fullName evidence="2">Cyclin-D1-binding protein 1-like N-terminal domain-containing protein</fullName>
    </recommendedName>
</protein>
<dbReference type="EMBL" id="CAJPDR010000085">
    <property type="protein sequence ID" value="CAF9915674.1"/>
    <property type="molecule type" value="Genomic_DNA"/>
</dbReference>
<evidence type="ECO:0000313" key="4">
    <source>
        <dbReference type="Proteomes" id="UP000664203"/>
    </source>
</evidence>
<dbReference type="Proteomes" id="UP000664203">
    <property type="component" value="Unassembled WGS sequence"/>
</dbReference>
<dbReference type="OrthoDB" id="4088536at2759"/>
<proteinExistence type="predicted"/>
<dbReference type="Pfam" id="PF13324">
    <property type="entry name" value="GCIP_N"/>
    <property type="match status" value="1"/>
</dbReference>
<dbReference type="InterPro" id="IPR026907">
    <property type="entry name" value="GCIP-like"/>
</dbReference>
<organism evidence="3 4">
    <name type="scientific">Alectoria fallacina</name>
    <dbReference type="NCBI Taxonomy" id="1903189"/>
    <lineage>
        <taxon>Eukaryota</taxon>
        <taxon>Fungi</taxon>
        <taxon>Dikarya</taxon>
        <taxon>Ascomycota</taxon>
        <taxon>Pezizomycotina</taxon>
        <taxon>Lecanoromycetes</taxon>
        <taxon>OSLEUM clade</taxon>
        <taxon>Lecanoromycetidae</taxon>
        <taxon>Lecanorales</taxon>
        <taxon>Lecanorineae</taxon>
        <taxon>Parmeliaceae</taxon>
        <taxon>Alectoria</taxon>
    </lineage>
</organism>
<accession>A0A8H3F274</accession>
<comment type="caution">
    <text evidence="3">The sequence shown here is derived from an EMBL/GenBank/DDBJ whole genome shotgun (WGS) entry which is preliminary data.</text>
</comment>
<sequence length="359" mass="39596">MAPFKETDALENLQTTISNLKTLLHRFQNALQSPTPTHPPIEDSPNPLALLSDTSQILKAQTTKLSLLILNKPFTPSAITFILNSLSNSCLPAMMSALELCPIEQYTNLMHQFIQSSVSRIMMELLSLVASIPQDEHGIEKTGARDTLASTGVLWAECDKMVALGSGGLTKVAARRVEEYLGLLKDAIAELEEWDPDEESESDTDSLTSNNSNASAQPFHASLEHSLQGLSLSPIAALRKRTLTILRIIRVLYPALLKRRILTFPNINSSTAAEGLPVSSHIQSLDVLVDYTKYFTDETDEIAGALYAGDGEEVEDRLGVLAKISITCVEKLRSDWGGNEDEFTAWGEKWMARLEEIRR</sequence>
<feature type="domain" description="Cyclin-D1-binding protein 1-like N-terminal" evidence="2">
    <location>
        <begin position="51"/>
        <end position="196"/>
    </location>
</feature>
<evidence type="ECO:0000256" key="1">
    <source>
        <dbReference type="SAM" id="MobiDB-lite"/>
    </source>
</evidence>
<dbReference type="InterPro" id="IPR049317">
    <property type="entry name" value="GCIP-like_N"/>
</dbReference>